<keyword evidence="2" id="KW-1185">Reference proteome</keyword>
<protein>
    <submittedName>
        <fullName evidence="1">Uncharacterized protein</fullName>
    </submittedName>
</protein>
<accession>U7QPV2</accession>
<name>U7QPV2_9CYAN</name>
<gene>
    <name evidence="1" type="ORF">M595_0133</name>
</gene>
<dbReference type="Proteomes" id="UP000017127">
    <property type="component" value="Unassembled WGS sequence"/>
</dbReference>
<reference evidence="1 2" key="1">
    <citation type="journal article" date="2013" name="Front. Microbiol.">
        <title>Comparative genomic analyses of the cyanobacterium, Lyngbya aestuarii BL J, a powerful hydrogen producer.</title>
        <authorList>
            <person name="Kothari A."/>
            <person name="Vaughn M."/>
            <person name="Garcia-Pichel F."/>
        </authorList>
    </citation>
    <scope>NUCLEOTIDE SEQUENCE [LARGE SCALE GENOMIC DNA]</scope>
    <source>
        <strain evidence="1 2">BL J</strain>
    </source>
</reference>
<dbReference type="AlphaFoldDB" id="U7QPV2"/>
<proteinExistence type="predicted"/>
<evidence type="ECO:0000313" key="1">
    <source>
        <dbReference type="EMBL" id="ERT09999.1"/>
    </source>
</evidence>
<evidence type="ECO:0000313" key="2">
    <source>
        <dbReference type="Proteomes" id="UP000017127"/>
    </source>
</evidence>
<organism evidence="1 2">
    <name type="scientific">Lyngbya aestuarii BL J</name>
    <dbReference type="NCBI Taxonomy" id="1348334"/>
    <lineage>
        <taxon>Bacteria</taxon>
        <taxon>Bacillati</taxon>
        <taxon>Cyanobacteriota</taxon>
        <taxon>Cyanophyceae</taxon>
        <taxon>Oscillatoriophycideae</taxon>
        <taxon>Oscillatoriales</taxon>
        <taxon>Microcoleaceae</taxon>
        <taxon>Lyngbya</taxon>
    </lineage>
</organism>
<comment type="caution">
    <text evidence="1">The sequence shown here is derived from an EMBL/GenBank/DDBJ whole genome shotgun (WGS) entry which is preliminary data.</text>
</comment>
<dbReference type="EMBL" id="AUZM01000001">
    <property type="protein sequence ID" value="ERT09999.1"/>
    <property type="molecule type" value="Genomic_DNA"/>
</dbReference>
<sequence>MSENVFNSALIFPTDLRRFIFYCNEISKKMMLQKVNNIKLL</sequence>